<reference evidence="2" key="1">
    <citation type="journal article" date="2023" name="Nat. Plants">
        <title>Single-cell RNA sequencing provides a high-resolution roadmap for understanding the multicellular compartmentation of specialized metabolism.</title>
        <authorList>
            <person name="Sun S."/>
            <person name="Shen X."/>
            <person name="Li Y."/>
            <person name="Li Y."/>
            <person name="Wang S."/>
            <person name="Li R."/>
            <person name="Zhang H."/>
            <person name="Shen G."/>
            <person name="Guo B."/>
            <person name="Wei J."/>
            <person name="Xu J."/>
            <person name="St-Pierre B."/>
            <person name="Chen S."/>
            <person name="Sun C."/>
        </authorList>
    </citation>
    <scope>NUCLEOTIDE SEQUENCE [LARGE SCALE GENOMIC DNA]</scope>
</reference>
<dbReference type="Proteomes" id="UP001060085">
    <property type="component" value="Linkage Group LG03"/>
</dbReference>
<comment type="caution">
    <text evidence="1">The sequence shown here is derived from an EMBL/GenBank/DDBJ whole genome shotgun (WGS) entry which is preliminary data.</text>
</comment>
<protein>
    <submittedName>
        <fullName evidence="1">Uncharacterized protein</fullName>
    </submittedName>
</protein>
<gene>
    <name evidence="1" type="ORF">M9H77_10443</name>
</gene>
<sequence length="757" mass="82353">MAILPVISLFLVAIISPTTLAYNVVDFGARVDGRTDSTAAFLRAWRAACNSATPATVYVPRGTFKLKTTAFNGPCRSRIQFQIDGTLVAPHNHFSLGNSEFWIQFYKVSRLSIRGGTVDARGARYWSCRKHDQNCPTAAKTISLMWCNDVTVSGLTSLDSRSIHIGVVHSRSIKMQNLNIRAPSGSPNTDGIHVQNSMDVSILNSIIRTGDDCISIGPGSMNLFISQIGCGPGHGISIGSLANNYYEEGVQNVTVTDSVFTKTQNGVRLKSWARPGGSYARNLLFKNLIMRNVAYPIIIDQKYCPDNRCPHQNSGVKVSEVTYKNIKGTSATQTAIKFECSATNPCRGITLQDIKLTYLNPNKKPTVSYCKNARGTHKGFVFPKKPKKEMAISKIIFFISISVLAFPIGAYNVVHFGARGDGRTDSTASFLRAWKAACSSSRPSSVYVPRGIFLLKTASFNGPCTSNRIQFQIDGTLVSGLSIHGGTIDARGARYWSCRKHDGNCPAAPQSISLMWCNDIIVSGLTSLDSRSIHIGVVNSRKVKMQNLNIRAPSGSPNTDGIHVQKSIDVKIINSIIRTGDDCISIGPGSMNLFISKIGCGPGHGISIGSLGNSKYEEGVQNVTVSNSVFTKTQNGVRVKSWGRPSAGYATNLVFKNLFMRNVANPIIIDQRYCPDNRCPTQNSGVKVSEVTYRNIKGTSATQAAIKFECSATNPCRGIRLEDIKLVHLKHSSRPTMAYCNNARGTHIGSVFPKSCF</sequence>
<organism evidence="1 2">
    <name type="scientific">Catharanthus roseus</name>
    <name type="common">Madagascar periwinkle</name>
    <name type="synonym">Vinca rosea</name>
    <dbReference type="NCBI Taxonomy" id="4058"/>
    <lineage>
        <taxon>Eukaryota</taxon>
        <taxon>Viridiplantae</taxon>
        <taxon>Streptophyta</taxon>
        <taxon>Embryophyta</taxon>
        <taxon>Tracheophyta</taxon>
        <taxon>Spermatophyta</taxon>
        <taxon>Magnoliopsida</taxon>
        <taxon>eudicotyledons</taxon>
        <taxon>Gunneridae</taxon>
        <taxon>Pentapetalae</taxon>
        <taxon>asterids</taxon>
        <taxon>lamiids</taxon>
        <taxon>Gentianales</taxon>
        <taxon>Apocynaceae</taxon>
        <taxon>Rauvolfioideae</taxon>
        <taxon>Vinceae</taxon>
        <taxon>Catharanthinae</taxon>
        <taxon>Catharanthus</taxon>
    </lineage>
</organism>
<name>A0ACC0BBR0_CATRO</name>
<accession>A0ACC0BBR0</accession>
<proteinExistence type="predicted"/>
<dbReference type="EMBL" id="CM044703">
    <property type="protein sequence ID" value="KAI5670079.1"/>
    <property type="molecule type" value="Genomic_DNA"/>
</dbReference>
<evidence type="ECO:0000313" key="2">
    <source>
        <dbReference type="Proteomes" id="UP001060085"/>
    </source>
</evidence>
<keyword evidence="2" id="KW-1185">Reference proteome</keyword>
<evidence type="ECO:0000313" key="1">
    <source>
        <dbReference type="EMBL" id="KAI5670079.1"/>
    </source>
</evidence>